<organism>
    <name type="scientific">Pyricularia oryzae (strain P131)</name>
    <name type="common">Rice blast fungus</name>
    <name type="synonym">Magnaporthe oryzae</name>
    <dbReference type="NCBI Taxonomy" id="1143193"/>
    <lineage>
        <taxon>Eukaryota</taxon>
        <taxon>Fungi</taxon>
        <taxon>Dikarya</taxon>
        <taxon>Ascomycota</taxon>
        <taxon>Pezizomycotina</taxon>
        <taxon>Sordariomycetes</taxon>
        <taxon>Sordariomycetidae</taxon>
        <taxon>Magnaporthales</taxon>
        <taxon>Pyriculariaceae</taxon>
        <taxon>Pyricularia</taxon>
    </lineage>
</organism>
<reference evidence="2" key="1">
    <citation type="journal article" date="2012" name="PLoS Genet.">
        <title>Comparative analysis of the genomes of two field isolates of the rice blast fungus Magnaporthe oryzae.</title>
        <authorList>
            <person name="Xue M."/>
            <person name="Yang J."/>
            <person name="Li Z."/>
            <person name="Hu S."/>
            <person name="Yao N."/>
            <person name="Dean R.A."/>
            <person name="Zhao W."/>
            <person name="Shen M."/>
            <person name="Zhang H."/>
            <person name="Li C."/>
            <person name="Liu L."/>
            <person name="Cao L."/>
            <person name="Xu X."/>
            <person name="Xing Y."/>
            <person name="Hsiang T."/>
            <person name="Zhang Z."/>
            <person name="Xu J.R."/>
            <person name="Peng Y.L."/>
        </authorList>
    </citation>
    <scope>NUCLEOTIDE SEQUENCE [LARGE SCALE GENOMIC DNA]</scope>
    <source>
        <strain evidence="2">P131</strain>
    </source>
</reference>
<dbReference type="EMBL" id="JH795593">
    <property type="protein sequence ID" value="ELQ64446.1"/>
    <property type="molecule type" value="Genomic_DNA"/>
</dbReference>
<accession>L7J8B2</accession>
<gene>
    <name evidence="2" type="ORF">OOW_P131scaffold00620g2</name>
</gene>
<feature type="compositionally biased region" description="Acidic residues" evidence="1">
    <location>
        <begin position="568"/>
        <end position="577"/>
    </location>
</feature>
<evidence type="ECO:0000313" key="2">
    <source>
        <dbReference type="EMBL" id="ELQ64446.1"/>
    </source>
</evidence>
<name>L7J8B2_PYRO1</name>
<dbReference type="AlphaFoldDB" id="L7J8B2"/>
<feature type="compositionally biased region" description="Basic and acidic residues" evidence="1">
    <location>
        <begin position="515"/>
        <end position="524"/>
    </location>
</feature>
<sequence length="607" mass="67500">MGLGLVRVYARSRSHWQTLLARAKSMRMREGTVNLSTIAQNTPALPDSLQAGERLTGHGSWEIVSAGCICSSPSTMTETEQDWDLTCDRPVVCQISADQDMFAFPDTESNGLAILFLGWSYVLCMALVEMQGRQMIYVADPRVKPRVEQTIKLYMGEISDEELRWWRSVLSPGQCYRTADSGRQPTWAVNHQSTFSFAFVATAAVKPPLSASPQLAPPPPSSRQAADFLARFAGLYGLESQVPLALAMALTTPLQRLSNSVITLPLPNLIRPAAQSPSPPCTSAVHRELDSLSRYMTFSAAPLFVSAALWGVFWEPGVPCNLVSPWFDGVVDTIRPLIADGNVELLAHVLAIRRPQVASLWFGVLACGKTETSEGIVNFLQSGWAPTIARPIPAVTAWTGSPLSFIDTPGSGAYVREDGRVLREDVWRLRHQNWRAEPDGLVFRNFPLCPWPPFGSIHVNELELAVRSSTACERHRRVYVRWTWRFGDKTVTEETQKQQKKHHTTASDSQGPDSPPRKPTDDLRDTLEYFGSSEASKSAVRDIFRWSMDELEPSGKEVYSHGWVELIPPDEESDFEDGASGGSEKDVDFTDPSHQGRIEQWINTLDR</sequence>
<protein>
    <submittedName>
        <fullName evidence="2">Uncharacterized protein</fullName>
    </submittedName>
</protein>
<evidence type="ECO:0000256" key="1">
    <source>
        <dbReference type="SAM" id="MobiDB-lite"/>
    </source>
</evidence>
<proteinExistence type="predicted"/>
<feature type="region of interest" description="Disordered" evidence="1">
    <location>
        <begin position="493"/>
        <end position="524"/>
    </location>
</feature>
<feature type="region of interest" description="Disordered" evidence="1">
    <location>
        <begin position="562"/>
        <end position="607"/>
    </location>
</feature>